<dbReference type="InterPro" id="IPR000922">
    <property type="entry name" value="Lectin_gal-bd_dom"/>
</dbReference>
<keyword evidence="4" id="KW-1185">Reference proteome</keyword>
<evidence type="ECO:0000256" key="1">
    <source>
        <dbReference type="SAM" id="MobiDB-lite"/>
    </source>
</evidence>
<feature type="region of interest" description="Disordered" evidence="1">
    <location>
        <begin position="134"/>
        <end position="182"/>
    </location>
</feature>
<dbReference type="Pfam" id="PF02140">
    <property type="entry name" value="SUEL_Lectin"/>
    <property type="match status" value="1"/>
</dbReference>
<feature type="transmembrane region" description="Helical" evidence="2">
    <location>
        <begin position="207"/>
        <end position="232"/>
    </location>
</feature>
<dbReference type="Proteomes" id="UP000749559">
    <property type="component" value="Unassembled WGS sequence"/>
</dbReference>
<keyword evidence="2" id="KW-0812">Transmembrane</keyword>
<accession>A0A8J1TCX5</accession>
<feature type="compositionally biased region" description="Acidic residues" evidence="1">
    <location>
        <begin position="343"/>
        <end position="353"/>
    </location>
</feature>
<feature type="region of interest" description="Disordered" evidence="1">
    <location>
        <begin position="241"/>
        <end position="415"/>
    </location>
</feature>
<name>A0A8J1TCX5_OWEFU</name>
<protein>
    <submittedName>
        <fullName evidence="3">Uncharacterized protein</fullName>
    </submittedName>
</protein>
<evidence type="ECO:0000313" key="3">
    <source>
        <dbReference type="EMBL" id="CAH1799659.1"/>
    </source>
</evidence>
<feature type="compositionally biased region" description="Basic and acidic residues" evidence="1">
    <location>
        <begin position="241"/>
        <end position="258"/>
    </location>
</feature>
<evidence type="ECO:0000313" key="4">
    <source>
        <dbReference type="Proteomes" id="UP000749559"/>
    </source>
</evidence>
<dbReference type="GO" id="GO:0030246">
    <property type="term" value="F:carbohydrate binding"/>
    <property type="evidence" value="ECO:0007669"/>
    <property type="project" value="InterPro"/>
</dbReference>
<feature type="compositionally biased region" description="Polar residues" evidence="1">
    <location>
        <begin position="145"/>
        <end position="156"/>
    </location>
</feature>
<gene>
    <name evidence="3" type="ORF">OFUS_LOCUS23642</name>
</gene>
<dbReference type="AlphaFoldDB" id="A0A8J1TCX5"/>
<dbReference type="OrthoDB" id="6125998at2759"/>
<proteinExistence type="predicted"/>
<dbReference type="InterPro" id="IPR043159">
    <property type="entry name" value="Lectin_gal-bd_sf"/>
</dbReference>
<keyword evidence="2" id="KW-0472">Membrane</keyword>
<dbReference type="EMBL" id="CAIIXF020000011">
    <property type="protein sequence ID" value="CAH1799659.1"/>
    <property type="molecule type" value="Genomic_DNA"/>
</dbReference>
<evidence type="ECO:0000256" key="2">
    <source>
        <dbReference type="SAM" id="Phobius"/>
    </source>
</evidence>
<feature type="compositionally biased region" description="Basic and acidic residues" evidence="1">
    <location>
        <begin position="281"/>
        <end position="292"/>
    </location>
</feature>
<feature type="compositionally biased region" description="Basic and acidic residues" evidence="1">
    <location>
        <begin position="354"/>
        <end position="379"/>
    </location>
</feature>
<comment type="caution">
    <text evidence="3">The sequence shown here is derived from an EMBL/GenBank/DDBJ whole genome shotgun (WGS) entry which is preliminary data.</text>
</comment>
<sequence length="415" mass="45471">MDKKQDFVWTLIFVFGGILPDFNIVEGATQNFCFSSKQGAPPTVVDLSCDPGKTLFIQEAFFGRNRWEECYYTINDCGQSSDALEEECCSKNQCTLEIEKTYIPACGFSSFLRVIYECVSAKNFTCGTSATLPSEDNSGAGDSKPPSSGQNSINDKTSGKGADVTENASTPLPLDWQIPTGQTAPPRVYELAERRPDEQSGNGDQTAVIIGGSVGASVLFLLCVALAGFLLWRRHQDIKEAKERKQTENDVREMKDLGPRNSPEGGSHNMKEKNSTALTEIKIESSKQKDLEIQSDFSKGMSPDRRSSGISIGDDTSPDTTRESPPFPDENGGSLNGYVSDDICYDLDSDDQTNESHRNETKRDSSFGTSELKDSEADARVVAFSQNTREIKTSRKRRGSQTSIASNTEATETYA</sequence>
<keyword evidence="2" id="KW-1133">Transmembrane helix</keyword>
<dbReference type="CDD" id="cd22843">
    <property type="entry name" value="Gal_Rha_Lectin-like_P113"/>
    <property type="match status" value="1"/>
</dbReference>
<organism evidence="3 4">
    <name type="scientific">Owenia fusiformis</name>
    <name type="common">Polychaete worm</name>
    <dbReference type="NCBI Taxonomy" id="6347"/>
    <lineage>
        <taxon>Eukaryota</taxon>
        <taxon>Metazoa</taxon>
        <taxon>Spiralia</taxon>
        <taxon>Lophotrochozoa</taxon>
        <taxon>Annelida</taxon>
        <taxon>Polychaeta</taxon>
        <taxon>Sedentaria</taxon>
        <taxon>Canalipalpata</taxon>
        <taxon>Sabellida</taxon>
        <taxon>Oweniida</taxon>
        <taxon>Oweniidae</taxon>
        <taxon>Owenia</taxon>
    </lineage>
</organism>
<reference evidence="3" key="1">
    <citation type="submission" date="2022-03" db="EMBL/GenBank/DDBJ databases">
        <authorList>
            <person name="Martin C."/>
        </authorList>
    </citation>
    <scope>NUCLEOTIDE SEQUENCE</scope>
</reference>
<dbReference type="Gene3D" id="2.60.120.740">
    <property type="match status" value="1"/>
</dbReference>
<feature type="compositionally biased region" description="Polar residues" evidence="1">
    <location>
        <begin position="400"/>
        <end position="415"/>
    </location>
</feature>